<dbReference type="AlphaFoldDB" id="X1JAB5"/>
<name>X1JAB5_9ZZZZ</name>
<feature type="non-terminal residue" evidence="1">
    <location>
        <position position="1"/>
    </location>
</feature>
<sequence>ESATAQLRDGEKQKELKDIADKISSALDGIELMRAFSGRCHLCPV</sequence>
<protein>
    <submittedName>
        <fullName evidence="1">Uncharacterized protein</fullName>
    </submittedName>
</protein>
<proteinExistence type="predicted"/>
<organism evidence="1">
    <name type="scientific">marine sediment metagenome</name>
    <dbReference type="NCBI Taxonomy" id="412755"/>
    <lineage>
        <taxon>unclassified sequences</taxon>
        <taxon>metagenomes</taxon>
        <taxon>ecological metagenomes</taxon>
    </lineage>
</organism>
<accession>X1JAB5</accession>
<evidence type="ECO:0000313" key="1">
    <source>
        <dbReference type="EMBL" id="GAH90912.1"/>
    </source>
</evidence>
<gene>
    <name evidence="1" type="ORF">S06H3_06071</name>
</gene>
<comment type="caution">
    <text evidence="1">The sequence shown here is derived from an EMBL/GenBank/DDBJ whole genome shotgun (WGS) entry which is preliminary data.</text>
</comment>
<dbReference type="EMBL" id="BARV01002314">
    <property type="protein sequence ID" value="GAH90912.1"/>
    <property type="molecule type" value="Genomic_DNA"/>
</dbReference>
<reference evidence="1" key="1">
    <citation type="journal article" date="2014" name="Front. Microbiol.">
        <title>High frequency of phylogenetically diverse reductive dehalogenase-homologous genes in deep subseafloor sedimentary metagenomes.</title>
        <authorList>
            <person name="Kawai M."/>
            <person name="Futagami T."/>
            <person name="Toyoda A."/>
            <person name="Takaki Y."/>
            <person name="Nishi S."/>
            <person name="Hori S."/>
            <person name="Arai W."/>
            <person name="Tsubouchi T."/>
            <person name="Morono Y."/>
            <person name="Uchiyama I."/>
            <person name="Ito T."/>
            <person name="Fujiyama A."/>
            <person name="Inagaki F."/>
            <person name="Takami H."/>
        </authorList>
    </citation>
    <scope>NUCLEOTIDE SEQUENCE</scope>
    <source>
        <strain evidence="1">Expedition CK06-06</strain>
    </source>
</reference>